<dbReference type="SMART" id="SM00846">
    <property type="entry name" value="Gp_dh_N"/>
    <property type="match status" value="1"/>
</dbReference>
<dbReference type="RefSeq" id="WP_202198352.1">
    <property type="nucleotide sequence ID" value="NZ_BAAATO010000037.1"/>
</dbReference>
<evidence type="ECO:0000256" key="3">
    <source>
        <dbReference type="ARBA" id="ARBA00023002"/>
    </source>
</evidence>
<dbReference type="NCBIfam" id="TIGR01534">
    <property type="entry name" value="GAPDH-I"/>
    <property type="match status" value="1"/>
</dbReference>
<protein>
    <recommendedName>
        <fullName evidence="5">Glyceraldehyde-3-phosphate dehydrogenase</fullName>
        <ecNumber evidence="5">1.2.1.-</ecNumber>
    </recommendedName>
</protein>
<dbReference type="InterPro" id="IPR020829">
    <property type="entry name" value="GlycerAld_3-P_DH_cat"/>
</dbReference>
<dbReference type="EC" id="1.2.1.-" evidence="5"/>
<proteinExistence type="inferred from homology"/>
<dbReference type="PRINTS" id="PR00078">
    <property type="entry name" value="G3PDHDRGNASE"/>
</dbReference>
<feature type="domain" description="Glyceraldehyde 3-phosphate dehydrogenase NAD(P) binding" evidence="6">
    <location>
        <begin position="2"/>
        <end position="149"/>
    </location>
</feature>
<dbReference type="Pfam" id="PF02800">
    <property type="entry name" value="Gp_dh_C"/>
    <property type="match status" value="1"/>
</dbReference>
<evidence type="ECO:0000313" key="8">
    <source>
        <dbReference type="Proteomes" id="UP000608522"/>
    </source>
</evidence>
<dbReference type="InterPro" id="IPR020831">
    <property type="entry name" value="GlycerAld/Erythrose_P_DH"/>
</dbReference>
<dbReference type="InterPro" id="IPR006424">
    <property type="entry name" value="Glyceraldehyde-3-P_DH_1"/>
</dbReference>
<dbReference type="Proteomes" id="UP000608522">
    <property type="component" value="Unassembled WGS sequence"/>
</dbReference>
<dbReference type="PIRSF" id="PIRSF000149">
    <property type="entry name" value="GAP_DH"/>
    <property type="match status" value="1"/>
</dbReference>
<dbReference type="Gene3D" id="3.30.360.10">
    <property type="entry name" value="Dihydrodipicolinate Reductase, domain 2"/>
    <property type="match status" value="1"/>
</dbReference>
<keyword evidence="8" id="KW-1185">Reference proteome</keyword>
<dbReference type="CDD" id="cd18126">
    <property type="entry name" value="GAPDH_I_C"/>
    <property type="match status" value="1"/>
</dbReference>
<dbReference type="InterPro" id="IPR036291">
    <property type="entry name" value="NAD(P)-bd_dom_sf"/>
</dbReference>
<dbReference type="PROSITE" id="PS00071">
    <property type="entry name" value="GAPDH"/>
    <property type="match status" value="1"/>
</dbReference>
<keyword evidence="2" id="KW-0547">Nucleotide-binding</keyword>
<evidence type="ECO:0000256" key="2">
    <source>
        <dbReference type="ARBA" id="ARBA00022741"/>
    </source>
</evidence>
<dbReference type="Gene3D" id="3.40.50.720">
    <property type="entry name" value="NAD(P)-binding Rossmann-like Domain"/>
    <property type="match status" value="1"/>
</dbReference>
<comment type="similarity">
    <text evidence="1 4">Belongs to the glyceraldehyde-3-phosphate dehydrogenase family.</text>
</comment>
<dbReference type="EMBL" id="BNED01000005">
    <property type="protein sequence ID" value="GHI76081.1"/>
    <property type="molecule type" value="Genomic_DNA"/>
</dbReference>
<dbReference type="CDD" id="cd05214">
    <property type="entry name" value="GAPDH_I_N"/>
    <property type="match status" value="1"/>
</dbReference>
<dbReference type="Pfam" id="PF00044">
    <property type="entry name" value="Gp_dh_N"/>
    <property type="match status" value="1"/>
</dbReference>
<dbReference type="InterPro" id="IPR020828">
    <property type="entry name" value="GlycerAld_3-P_DH_NAD(P)-bd"/>
</dbReference>
<dbReference type="InterPro" id="IPR020830">
    <property type="entry name" value="GlycerAld_3-P_DH_AS"/>
</dbReference>
<dbReference type="SUPFAM" id="SSF51735">
    <property type="entry name" value="NAD(P)-binding Rossmann-fold domains"/>
    <property type="match status" value="1"/>
</dbReference>
<dbReference type="SUPFAM" id="SSF55347">
    <property type="entry name" value="Glyceraldehyde-3-phosphate dehydrogenase-like, C-terminal domain"/>
    <property type="match status" value="1"/>
</dbReference>
<evidence type="ECO:0000313" key="7">
    <source>
        <dbReference type="EMBL" id="GHI76081.1"/>
    </source>
</evidence>
<evidence type="ECO:0000256" key="1">
    <source>
        <dbReference type="ARBA" id="ARBA00007406"/>
    </source>
</evidence>
<evidence type="ECO:0000256" key="4">
    <source>
        <dbReference type="RuleBase" id="RU000397"/>
    </source>
</evidence>
<reference evidence="8" key="1">
    <citation type="submission" date="2023-07" db="EMBL/GenBank/DDBJ databases">
        <title>Whole genome shotgun sequence of Streptomyces spororaveus NBRC 15456.</title>
        <authorList>
            <person name="Komaki H."/>
            <person name="Tamura T."/>
        </authorList>
    </citation>
    <scope>NUCLEOTIDE SEQUENCE [LARGE SCALE GENOMIC DNA]</scope>
    <source>
        <strain evidence="8">NBRC 15456</strain>
    </source>
</reference>
<organism evidence="7 8">
    <name type="scientific">Streptomyces spororaveus</name>
    <dbReference type="NCBI Taxonomy" id="284039"/>
    <lineage>
        <taxon>Bacteria</taxon>
        <taxon>Bacillati</taxon>
        <taxon>Actinomycetota</taxon>
        <taxon>Actinomycetes</taxon>
        <taxon>Kitasatosporales</taxon>
        <taxon>Streptomycetaceae</taxon>
        <taxon>Streptomyces</taxon>
    </lineage>
</organism>
<keyword evidence="3 5" id="KW-0560">Oxidoreductase</keyword>
<evidence type="ECO:0000256" key="5">
    <source>
        <dbReference type="RuleBase" id="RU361160"/>
    </source>
</evidence>
<comment type="caution">
    <text evidence="7">The sequence shown here is derived from an EMBL/GenBank/DDBJ whole genome shotgun (WGS) entry which is preliminary data.</text>
</comment>
<sequence>MAKIAINGLGRIGRAAFKILHDLDGVEVAAVNDLVPAENLAYLLTHDTVYGRYGKSVTAAGDALVVDGHTVPLYSRRDPAELPWHDLGIDLVLECTGAFRREEELARHLSAGARFVILSAPARTETVATVVHGVSDFPAGQQIISCASCTTNCITPVAEVMDRRIGVERAVMTTVHAYTSTQQLIDGPSKDFRRGRAGAANMLPASTGAALATTKALPELTGRFDGLALRVPIPVGSIADIVFVTARPTSAEEVNDLFRAEAATERYRGILGVSDEPIVSSDIIGDSRASVVDAGMTRVVDGTLVKIMSWYDNEWGFTHQMVREALTVLGVTSPRRS</sequence>
<gene>
    <name evidence="7" type="primary">gapA-1</name>
    <name evidence="7" type="ORF">Sspor_16420</name>
</gene>
<dbReference type="PANTHER" id="PTHR43148">
    <property type="entry name" value="GLYCERALDEHYDE-3-PHOSPHATE DEHYDROGENASE 2"/>
    <property type="match status" value="1"/>
</dbReference>
<accession>A0ABQ3T6Q8</accession>
<name>A0ABQ3T6Q8_9ACTN</name>
<evidence type="ECO:0000259" key="6">
    <source>
        <dbReference type="SMART" id="SM00846"/>
    </source>
</evidence>